<name>A0A6A4ZZF3_APHAT</name>
<proteinExistence type="predicted"/>
<feature type="transmembrane region" description="Helical" evidence="5">
    <location>
        <begin position="52"/>
        <end position="74"/>
    </location>
</feature>
<evidence type="ECO:0000313" key="8">
    <source>
        <dbReference type="Proteomes" id="UP000469452"/>
    </source>
</evidence>
<dbReference type="Proteomes" id="UP000469452">
    <property type="component" value="Unassembled WGS sequence"/>
</dbReference>
<dbReference type="AlphaFoldDB" id="A0A6A4ZZF3"/>
<dbReference type="Pfam" id="PF00520">
    <property type="entry name" value="Ion_trans"/>
    <property type="match status" value="1"/>
</dbReference>
<evidence type="ECO:0000313" key="7">
    <source>
        <dbReference type="EMBL" id="KAF0750360.1"/>
    </source>
</evidence>
<feature type="domain" description="Ion transport" evidence="6">
    <location>
        <begin position="12"/>
        <end position="158"/>
    </location>
</feature>
<feature type="transmembrane region" description="Helical" evidence="5">
    <location>
        <begin position="204"/>
        <end position="227"/>
    </location>
</feature>
<dbReference type="PANTHER" id="PTHR10037">
    <property type="entry name" value="VOLTAGE-GATED CATION CHANNEL CALCIUM AND SODIUM"/>
    <property type="match status" value="1"/>
</dbReference>
<feature type="non-terminal residue" evidence="7">
    <location>
        <position position="1"/>
    </location>
</feature>
<evidence type="ECO:0000256" key="4">
    <source>
        <dbReference type="ARBA" id="ARBA00023136"/>
    </source>
</evidence>
<evidence type="ECO:0000256" key="5">
    <source>
        <dbReference type="SAM" id="Phobius"/>
    </source>
</evidence>
<dbReference type="GO" id="GO:0001518">
    <property type="term" value="C:voltage-gated sodium channel complex"/>
    <property type="evidence" value="ECO:0007669"/>
    <property type="project" value="TreeGrafter"/>
</dbReference>
<comment type="subcellular location">
    <subcellularLocation>
        <location evidence="1">Membrane</location>
        <topology evidence="1">Multi-pass membrane protein</topology>
    </subcellularLocation>
</comment>
<dbReference type="InterPro" id="IPR005821">
    <property type="entry name" value="Ion_trans_dom"/>
</dbReference>
<evidence type="ECO:0000256" key="1">
    <source>
        <dbReference type="ARBA" id="ARBA00004141"/>
    </source>
</evidence>
<protein>
    <recommendedName>
        <fullName evidence="6">Ion transport domain-containing protein</fullName>
    </recommendedName>
</protein>
<accession>A0A6A4ZZF3</accession>
<dbReference type="GO" id="GO:0005248">
    <property type="term" value="F:voltage-gated sodium channel activity"/>
    <property type="evidence" value="ECO:0007669"/>
    <property type="project" value="TreeGrafter"/>
</dbReference>
<evidence type="ECO:0000256" key="3">
    <source>
        <dbReference type="ARBA" id="ARBA00022989"/>
    </source>
</evidence>
<evidence type="ECO:0000259" key="6">
    <source>
        <dbReference type="Pfam" id="PF00520"/>
    </source>
</evidence>
<evidence type="ECO:0000256" key="2">
    <source>
        <dbReference type="ARBA" id="ARBA00022692"/>
    </source>
</evidence>
<feature type="transmembrane region" description="Helical" evidence="5">
    <location>
        <begin position="126"/>
        <end position="150"/>
    </location>
</feature>
<dbReference type="Gene3D" id="1.10.287.70">
    <property type="match status" value="1"/>
</dbReference>
<organism evidence="7 8">
    <name type="scientific">Aphanomyces astaci</name>
    <name type="common">Crayfish plague agent</name>
    <dbReference type="NCBI Taxonomy" id="112090"/>
    <lineage>
        <taxon>Eukaryota</taxon>
        <taxon>Sar</taxon>
        <taxon>Stramenopiles</taxon>
        <taxon>Oomycota</taxon>
        <taxon>Saprolegniomycetes</taxon>
        <taxon>Saprolegniales</taxon>
        <taxon>Verrucalvaceae</taxon>
        <taxon>Aphanomyces</taxon>
    </lineage>
</organism>
<dbReference type="PANTHER" id="PTHR10037:SF62">
    <property type="entry name" value="SODIUM CHANNEL PROTEIN 60E"/>
    <property type="match status" value="1"/>
</dbReference>
<comment type="caution">
    <text evidence="7">The sequence shown here is derived from an EMBL/GenBank/DDBJ whole genome shotgun (WGS) entry which is preliminary data.</text>
</comment>
<keyword evidence="4 5" id="KW-0472">Membrane</keyword>
<dbReference type="InterPro" id="IPR043203">
    <property type="entry name" value="VGCC_Ca_Na"/>
</dbReference>
<keyword evidence="3 5" id="KW-1133">Transmembrane helix</keyword>
<reference evidence="7 8" key="1">
    <citation type="submission" date="2019-06" db="EMBL/GenBank/DDBJ databases">
        <title>Genomics analysis of Aphanomyces spp. identifies a new class of oomycete effector associated with host adaptation.</title>
        <authorList>
            <person name="Gaulin E."/>
        </authorList>
    </citation>
    <scope>NUCLEOTIDE SEQUENCE [LARGE SCALE GENOMIC DNA]</scope>
    <source>
        <strain evidence="7 8">E</strain>
    </source>
</reference>
<keyword evidence="2 5" id="KW-0812">Transmembrane</keyword>
<dbReference type="SUPFAM" id="SSF81324">
    <property type="entry name" value="Voltage-gated potassium channels"/>
    <property type="match status" value="1"/>
</dbReference>
<dbReference type="EMBL" id="VJMI01012354">
    <property type="protein sequence ID" value="KAF0750360.1"/>
    <property type="molecule type" value="Genomic_DNA"/>
</dbReference>
<feature type="transmembrane region" description="Helical" evidence="5">
    <location>
        <begin position="86"/>
        <end position="106"/>
    </location>
</feature>
<gene>
    <name evidence="7" type="ORF">AaE_006743</name>
</gene>
<sequence length="235" mass="27200">LVEVACRHDARVPVGMINIMFTCRVLRLLHLFRQWPNFRVLLETMLASFRGLLHFVFLLCVAMYIFALIGKHLFGSQMTDDHGFPTPFYATFDTVWTALLTVFQVFSGDAWTDVLYACMRVHAATGAVYVVLMFFTGNYLVVNIFLSILLQDFESDENEHHRSYFSTIADADIAHYYDVVVHWVTDFLDRYAPSSANRISSPRYYISIVLLVALRLVHCLRHAYIYMRDGNESNK</sequence>